<sequence>MIDQKNDFVKRDSIKNQRVRMITGDISTDDIIPARYKHMYTESAQLAPHLFENRFPELVSTLQPGDIIVCNGIFGIGSSREQAVSTLLAVGIPMVVAPAFGRIFFRNAWNLGLLAIEADIEGFREGLVVECLINEGRFIAETSLADFYPPSEQMLAVVRAGGRLNYIFNQLPENPSPKEKEQRII</sequence>
<dbReference type="SUPFAM" id="SSF52016">
    <property type="entry name" value="LeuD/IlvD-like"/>
    <property type="match status" value="1"/>
</dbReference>
<dbReference type="AlphaFoldDB" id="A0A329VG15"/>
<keyword evidence="2" id="KW-0456">Lyase</keyword>
<dbReference type="InterPro" id="IPR015928">
    <property type="entry name" value="Aconitase/3IPM_dehydase_swvl"/>
</dbReference>
<evidence type="ECO:0000313" key="5">
    <source>
        <dbReference type="Proteomes" id="UP000250870"/>
    </source>
</evidence>
<protein>
    <recommendedName>
        <fullName evidence="3">Aconitase A/isopropylmalate dehydratase small subunit swivel domain-containing protein</fullName>
    </recommendedName>
</protein>
<dbReference type="PANTHER" id="PTHR43345:SF2">
    <property type="entry name" value="3-ISOPROPYLMALATE DEHYDRATASE SMALL SUBUNIT 1"/>
    <property type="match status" value="1"/>
</dbReference>
<dbReference type="InterPro" id="IPR000573">
    <property type="entry name" value="AconitaseA/IPMdHydase_ssu_swvl"/>
</dbReference>
<proteinExistence type="inferred from homology"/>
<dbReference type="NCBIfam" id="TIGR02087">
    <property type="entry name" value="LEUD_arch"/>
    <property type="match status" value="1"/>
</dbReference>
<dbReference type="PANTHER" id="PTHR43345">
    <property type="entry name" value="3-ISOPROPYLMALATE DEHYDRATASE SMALL SUBUNIT 2-RELATED-RELATED"/>
    <property type="match status" value="1"/>
</dbReference>
<accession>A0A329VG15</accession>
<evidence type="ECO:0000259" key="3">
    <source>
        <dbReference type="Pfam" id="PF00694"/>
    </source>
</evidence>
<dbReference type="GO" id="GO:0016836">
    <property type="term" value="F:hydro-lyase activity"/>
    <property type="evidence" value="ECO:0007669"/>
    <property type="project" value="InterPro"/>
</dbReference>
<dbReference type="Proteomes" id="UP000250870">
    <property type="component" value="Unassembled WGS sequence"/>
</dbReference>
<comment type="caution">
    <text evidence="4">The sequence shown here is derived from an EMBL/GenBank/DDBJ whole genome shotgun (WGS) entry which is preliminary data.</text>
</comment>
<dbReference type="InterPro" id="IPR050075">
    <property type="entry name" value="LeuD"/>
</dbReference>
<feature type="domain" description="Aconitase A/isopropylmalate dehydratase small subunit swivel" evidence="3">
    <location>
        <begin position="52"/>
        <end position="118"/>
    </location>
</feature>
<gene>
    <name evidence="4" type="ORF">CKY01_15505</name>
</gene>
<name>A0A329VG15_9GAMM</name>
<dbReference type="RefSeq" id="WP_113026337.1">
    <property type="nucleotide sequence ID" value="NZ_CAWNWQ010000022.1"/>
</dbReference>
<comment type="similarity">
    <text evidence="1">Belongs to the LeuD family. LeuD type 2 subfamily.</text>
</comment>
<dbReference type="InterPro" id="IPR011827">
    <property type="entry name" value="LeuD_type2/HacB/DmdB"/>
</dbReference>
<evidence type="ECO:0000256" key="2">
    <source>
        <dbReference type="ARBA" id="ARBA00023239"/>
    </source>
</evidence>
<dbReference type="EMBL" id="NSCI01000022">
    <property type="protein sequence ID" value="RAW88765.1"/>
    <property type="molecule type" value="Genomic_DNA"/>
</dbReference>
<evidence type="ECO:0000256" key="1">
    <source>
        <dbReference type="ARBA" id="ARBA00009869"/>
    </source>
</evidence>
<dbReference type="Gene3D" id="3.20.19.10">
    <property type="entry name" value="Aconitase, domain 4"/>
    <property type="match status" value="1"/>
</dbReference>
<evidence type="ECO:0000313" key="4">
    <source>
        <dbReference type="EMBL" id="RAW88765.1"/>
    </source>
</evidence>
<dbReference type="Pfam" id="PF00694">
    <property type="entry name" value="Aconitase_C"/>
    <property type="match status" value="1"/>
</dbReference>
<organism evidence="4 5">
    <name type="scientific">Photorhabdus laumondii subsp. clarkei</name>
    <dbReference type="NCBI Taxonomy" id="2029685"/>
    <lineage>
        <taxon>Bacteria</taxon>
        <taxon>Pseudomonadati</taxon>
        <taxon>Pseudomonadota</taxon>
        <taxon>Gammaproteobacteria</taxon>
        <taxon>Enterobacterales</taxon>
        <taxon>Morganellaceae</taxon>
        <taxon>Photorhabdus</taxon>
    </lineage>
</organism>
<reference evidence="4 5" key="1">
    <citation type="journal article" date="2018" name="Int. J. Syst. Evol. Microbiol.">
        <title>Whole-genome-based revisit of Photorhabdus phylogeny: proposal for the elevation of most Photorhabdus subspecies to the species level and description of one novel species Photorhabdus bodei sp. nov., and one novel subspecies Photorhabdus laumondii subsp. clarkei subsp. nov.</title>
        <authorList>
            <person name="Machado R.A.R."/>
            <person name="Wuthrich D."/>
            <person name="Kuhnert P."/>
            <person name="Arce C.C.M."/>
            <person name="Thonen L."/>
            <person name="Ruiz C."/>
            <person name="Zhang X."/>
            <person name="Robert C.A.M."/>
            <person name="Karimi J."/>
            <person name="Kamali S."/>
            <person name="Ma J."/>
            <person name="Bruggmann R."/>
            <person name="Erb M."/>
        </authorList>
    </citation>
    <scope>NUCLEOTIDE SEQUENCE [LARGE SCALE GENOMIC DNA]</scope>
    <source>
        <strain evidence="4 5">BOJ-47</strain>
    </source>
</reference>